<dbReference type="EMBL" id="BAABHA010000014">
    <property type="protein sequence ID" value="GAA4389830.1"/>
    <property type="molecule type" value="Genomic_DNA"/>
</dbReference>
<dbReference type="InterPro" id="IPR011047">
    <property type="entry name" value="Quinoprotein_ADH-like_sf"/>
</dbReference>
<dbReference type="Pfam" id="PF21544">
    <property type="entry name" value="PorZ_N_b_propeller"/>
    <property type="match status" value="1"/>
</dbReference>
<dbReference type="Pfam" id="PF07494">
    <property type="entry name" value="Reg_prop"/>
    <property type="match status" value="1"/>
</dbReference>
<evidence type="ECO:0000313" key="2">
    <source>
        <dbReference type="EMBL" id="GAA4389830.1"/>
    </source>
</evidence>
<name>A0ABP8JF31_9BACT</name>
<dbReference type="InterPro" id="IPR015943">
    <property type="entry name" value="WD40/YVTN_repeat-like_dom_sf"/>
</dbReference>
<protein>
    <submittedName>
        <fullName evidence="2">Two-component regulator propeller domain-containing protein</fullName>
    </submittedName>
</protein>
<proteinExistence type="predicted"/>
<dbReference type="Gene3D" id="2.130.10.10">
    <property type="entry name" value="YVTN repeat-like/Quinoprotein amine dehydrogenase"/>
    <property type="match status" value="2"/>
</dbReference>
<evidence type="ECO:0000313" key="3">
    <source>
        <dbReference type="Proteomes" id="UP001500454"/>
    </source>
</evidence>
<dbReference type="InterPro" id="IPR026444">
    <property type="entry name" value="Secre_tail"/>
</dbReference>
<dbReference type="InterPro" id="IPR011110">
    <property type="entry name" value="Reg_prop"/>
</dbReference>
<organism evidence="2 3">
    <name type="scientific">Hymenobacter koreensis</name>
    <dbReference type="NCBI Taxonomy" id="1084523"/>
    <lineage>
        <taxon>Bacteria</taxon>
        <taxon>Pseudomonadati</taxon>
        <taxon>Bacteroidota</taxon>
        <taxon>Cytophagia</taxon>
        <taxon>Cytophagales</taxon>
        <taxon>Hymenobacteraceae</taxon>
        <taxon>Hymenobacter</taxon>
    </lineage>
</organism>
<dbReference type="InterPro" id="IPR048954">
    <property type="entry name" value="PorZ_N"/>
</dbReference>
<evidence type="ECO:0000259" key="1">
    <source>
        <dbReference type="Pfam" id="PF21544"/>
    </source>
</evidence>
<gene>
    <name evidence="2" type="ORF">GCM10023186_37480</name>
</gene>
<dbReference type="SUPFAM" id="SSF63829">
    <property type="entry name" value="Calcium-dependent phosphotriesterase"/>
    <property type="match status" value="2"/>
</dbReference>
<feature type="domain" description="PorZ N-terminal beta-propeller" evidence="1">
    <location>
        <begin position="42"/>
        <end position="200"/>
    </location>
</feature>
<comment type="caution">
    <text evidence="2">The sequence shown here is derived from an EMBL/GenBank/DDBJ whole genome shotgun (WGS) entry which is preliminary data.</text>
</comment>
<keyword evidence="3" id="KW-1185">Reference proteome</keyword>
<dbReference type="SUPFAM" id="SSF50998">
    <property type="entry name" value="Quinoprotein alcohol dehydrogenase-like"/>
    <property type="match status" value="1"/>
</dbReference>
<dbReference type="Proteomes" id="UP001500454">
    <property type="component" value="Unassembled WGS sequence"/>
</dbReference>
<sequence>MLAAVVLTNVPVYAQRTAGFGDWQLHLPTNFSLAIADAGDRLYVVSADVFYVFDKDLKTVQPLSRRDGLSDVGVSTVAYDSVSRQVVVGYRSGTIDILRANGRLVTSIFDIQRKPLQGSKAISAVHFSGRNGYVTTPIGIVVLDMQRLEIRDTYVNIGPQGTVPRVYATAVLGDSLYATSDIGILSGRIGTNLLDFRQWRLRAGLRAVPLELHTRQLFAGVGGSLFTNTGNGRWTRVNYNGSNIRSLRTSAAGLLVTEPSRVTVLAGGSGVVRNQLQSALVTNAFDAVRARSGPVYVADAAKGVVEINLRDQSAESYAANAPATAQVFGLLASGGKVNVFPGGYNGAYEQSDNRRGFFEYDENGRWTNYDPITLPTQFPNVDDLVRGARTPDGTLYVASYGDGLVEWKGPGEFRTFAEGTPGTPLLNSASLPRFTRITDVASDAEGNVWVTNRHQFAGRSGLFVFNPATTQWRSVPYFTGSESLGRIVIDDSNHAWVVSDRRSGVSRVTVADGNGQTRSFSNGEGLPSNTFYAIAKDREGRIWVATEAGVAVYDDPATVFTAPESFRKPLVVRGAGTGFDLLSTDVVTAIAIDGANRKWFGTNNGLWLFNANGDESLQHFTTANSPLPSNRILDVSVNDRTGEVWVGTDVGVVAYRGSATVTEGKPECAKVFPNPVRRDFAGQVGISGIANNAEVKITDVTGTLVYQTRATGGTVVWNLADYNGRKVQSGVYLVLTSDAQGENGCIAKVAVVNGR</sequence>
<dbReference type="NCBIfam" id="TIGR04183">
    <property type="entry name" value="Por_Secre_tail"/>
    <property type="match status" value="1"/>
</dbReference>
<accession>A0ABP8JF31</accession>
<reference evidence="3" key="1">
    <citation type="journal article" date="2019" name="Int. J. Syst. Evol. Microbiol.">
        <title>The Global Catalogue of Microorganisms (GCM) 10K type strain sequencing project: providing services to taxonomists for standard genome sequencing and annotation.</title>
        <authorList>
            <consortium name="The Broad Institute Genomics Platform"/>
            <consortium name="The Broad Institute Genome Sequencing Center for Infectious Disease"/>
            <person name="Wu L."/>
            <person name="Ma J."/>
        </authorList>
    </citation>
    <scope>NUCLEOTIDE SEQUENCE [LARGE SCALE GENOMIC DNA]</scope>
    <source>
        <strain evidence="3">JCM 17924</strain>
    </source>
</reference>